<dbReference type="Pfam" id="PF03061">
    <property type="entry name" value="4HBT"/>
    <property type="match status" value="1"/>
</dbReference>
<feature type="domain" description="Thioesterase" evidence="4">
    <location>
        <begin position="97"/>
        <end position="155"/>
    </location>
</feature>
<dbReference type="InterPro" id="IPR006683">
    <property type="entry name" value="Thioestr_dom"/>
</dbReference>
<dbReference type="Gene3D" id="3.10.129.10">
    <property type="entry name" value="Hotdog Thioesterase"/>
    <property type="match status" value="1"/>
</dbReference>
<dbReference type="AlphaFoldDB" id="A0A1S9RVM1"/>
<organism evidence="5 6">
    <name type="scientific">Penicillium brasilianum</name>
    <dbReference type="NCBI Taxonomy" id="104259"/>
    <lineage>
        <taxon>Eukaryota</taxon>
        <taxon>Fungi</taxon>
        <taxon>Dikarya</taxon>
        <taxon>Ascomycota</taxon>
        <taxon>Pezizomycotina</taxon>
        <taxon>Eurotiomycetes</taxon>
        <taxon>Eurotiomycetidae</taxon>
        <taxon>Eurotiales</taxon>
        <taxon>Aspergillaceae</taxon>
        <taxon>Penicillium</taxon>
    </lineage>
</organism>
<comment type="caution">
    <text evidence="5">The sequence shown here is derived from an EMBL/GenBank/DDBJ whole genome shotgun (WGS) entry which is preliminary data.</text>
</comment>
<dbReference type="CDD" id="cd03443">
    <property type="entry name" value="PaaI_thioesterase"/>
    <property type="match status" value="1"/>
</dbReference>
<dbReference type="GO" id="GO:0016491">
    <property type="term" value="F:oxidoreductase activity"/>
    <property type="evidence" value="ECO:0007669"/>
    <property type="project" value="UniProtKB-KW"/>
</dbReference>
<dbReference type="Gene3D" id="3.40.50.720">
    <property type="entry name" value="NAD(P)-binding Rossmann-like Domain"/>
    <property type="match status" value="1"/>
</dbReference>
<evidence type="ECO:0000256" key="1">
    <source>
        <dbReference type="ARBA" id="ARBA00006484"/>
    </source>
</evidence>
<dbReference type="SUPFAM" id="SSF54637">
    <property type="entry name" value="Thioesterase/thiol ester dehydrase-isomerase"/>
    <property type="match status" value="1"/>
</dbReference>
<dbReference type="FunFam" id="3.40.50.720:FF:000084">
    <property type="entry name" value="Short-chain dehydrogenase reductase"/>
    <property type="match status" value="1"/>
</dbReference>
<dbReference type="PRINTS" id="PR00080">
    <property type="entry name" value="SDRFAMILY"/>
</dbReference>
<dbReference type="Pfam" id="PF13561">
    <property type="entry name" value="adh_short_C2"/>
    <property type="match status" value="1"/>
</dbReference>
<dbReference type="CDD" id="cd05345">
    <property type="entry name" value="BKR_3_SDR_c"/>
    <property type="match status" value="1"/>
</dbReference>
<name>A0A1S9RVM1_PENBI</name>
<evidence type="ECO:0000313" key="5">
    <source>
        <dbReference type="EMBL" id="OOQ89048.1"/>
    </source>
</evidence>
<keyword evidence="2" id="KW-0521">NADP</keyword>
<dbReference type="PRINTS" id="PR00081">
    <property type="entry name" value="GDHRDH"/>
</dbReference>
<dbReference type="PANTHER" id="PTHR43639">
    <property type="entry name" value="OXIDOREDUCTASE, SHORT-CHAIN DEHYDROGENASE/REDUCTASE FAMILY (AFU_ORTHOLOGUE AFUA_5G02870)"/>
    <property type="match status" value="1"/>
</dbReference>
<dbReference type="Proteomes" id="UP000190744">
    <property type="component" value="Unassembled WGS sequence"/>
</dbReference>
<dbReference type="InterPro" id="IPR002347">
    <property type="entry name" value="SDR_fam"/>
</dbReference>
<gene>
    <name evidence="5" type="ORF">PEBR_10412</name>
</gene>
<comment type="similarity">
    <text evidence="1">Belongs to the short-chain dehydrogenases/reductases (SDR) family.</text>
</comment>
<dbReference type="InterPro" id="IPR036291">
    <property type="entry name" value="NAD(P)-bd_dom_sf"/>
</dbReference>
<evidence type="ECO:0000256" key="3">
    <source>
        <dbReference type="ARBA" id="ARBA00023002"/>
    </source>
</evidence>
<protein>
    <recommendedName>
        <fullName evidence="4">Thioesterase domain-containing protein</fullName>
    </recommendedName>
</protein>
<evidence type="ECO:0000313" key="6">
    <source>
        <dbReference type="Proteomes" id="UP000190744"/>
    </source>
</evidence>
<evidence type="ECO:0000259" key="4">
    <source>
        <dbReference type="Pfam" id="PF03061"/>
    </source>
</evidence>
<dbReference type="EMBL" id="LJBN01000116">
    <property type="protein sequence ID" value="OOQ89048.1"/>
    <property type="molecule type" value="Genomic_DNA"/>
</dbReference>
<proteinExistence type="inferred from homology"/>
<dbReference type="InterPro" id="IPR029069">
    <property type="entry name" value="HotDog_dom_sf"/>
</dbReference>
<dbReference type="SUPFAM" id="SSF51735">
    <property type="entry name" value="NAD(P)-binding Rossmann-fold domains"/>
    <property type="match status" value="1"/>
</dbReference>
<keyword evidence="3" id="KW-0560">Oxidoreductase</keyword>
<sequence>MGSIAPAISEDTQSADQIDAFIQNHPVAISLRNDPKYTEVRPHLKVAEQFRAQNFMTGALTGPRKIAVPPYVFSKENGEKLVMLMHLGENLCDYPQVIHNGLIAALFDEGLARCCFAALPHKVGVTANLNIEHHQPLMADSYIALSAETTKLQGRKAWGYSRIETLPVDGDEAILIAEARALFIEPRQIEHTAVTASRARRDAGKPRISRRTSDCPSFAHAAFKLVTSPASNSISHTKFICPTANMSPQGSRLQGKVAIVTGGGSGFGAAIARRFGEEGAKVLVADINVQGGEQVAAQNPGNLKFQRMDVTQKSDWTAIVDLAFSEYGRLDILVNNAGTSYRNKPTAEVTEDEWERVFNVNVKSIFLAAQVVMPKFIEQGQGGSMINISSTGASRPRPGLVWYNASKGAVTNATKGLAAEYGPHNIRVNSVAPLLSGTGLFSMFTGMEDTPENRQKFIGNVPLGRLTEVDDIANICLYLGSDEGSFVNGTEMVIDGGKCI</sequence>
<reference evidence="6" key="1">
    <citation type="submission" date="2015-09" db="EMBL/GenBank/DDBJ databases">
        <authorList>
            <person name="Fill T.P."/>
            <person name="Baretta J.F."/>
            <person name="de Almeida L.G."/>
            <person name="Rocha M."/>
            <person name="de Souza D.H."/>
            <person name="Malavazi I."/>
            <person name="Cerdeira L.T."/>
            <person name="Hong H."/>
            <person name="Samborskyy M."/>
            <person name="de Vasconcelos A.T."/>
            <person name="Leadlay P."/>
            <person name="Rodrigues-Filho E."/>
        </authorList>
    </citation>
    <scope>NUCLEOTIDE SEQUENCE [LARGE SCALE GENOMIC DNA]</scope>
    <source>
        <strain evidence="6">LaBioMMi 136</strain>
    </source>
</reference>
<dbReference type="PANTHER" id="PTHR43639:SF1">
    <property type="entry name" value="SHORT-CHAIN DEHYDROGENASE_REDUCTASE FAMILY PROTEIN"/>
    <property type="match status" value="1"/>
</dbReference>
<accession>A0A1S9RVM1</accession>
<evidence type="ECO:0000256" key="2">
    <source>
        <dbReference type="ARBA" id="ARBA00022857"/>
    </source>
</evidence>
<dbReference type="NCBIfam" id="NF005559">
    <property type="entry name" value="PRK07231.1"/>
    <property type="match status" value="1"/>
</dbReference>